<dbReference type="Proteomes" id="UP001175271">
    <property type="component" value="Unassembled WGS sequence"/>
</dbReference>
<evidence type="ECO:0000256" key="1">
    <source>
        <dbReference type="SAM" id="Phobius"/>
    </source>
</evidence>
<feature type="transmembrane region" description="Helical" evidence="1">
    <location>
        <begin position="70"/>
        <end position="97"/>
    </location>
</feature>
<evidence type="ECO:0000313" key="2">
    <source>
        <dbReference type="EMBL" id="KAK0401652.1"/>
    </source>
</evidence>
<name>A0AA39HBW1_9BILA</name>
<evidence type="ECO:0000313" key="4">
    <source>
        <dbReference type="Proteomes" id="UP001175271"/>
    </source>
</evidence>
<feature type="transmembrane region" description="Helical" evidence="1">
    <location>
        <begin position="117"/>
        <end position="137"/>
    </location>
</feature>
<proteinExistence type="predicted"/>
<sequence>MTLSSNDHCLCGVMHVRSGTLLIGVFYLTFGCIATVAEHGRLFAVDLAALAVMVLGACTACGADKNKHQLLMPLMIVLVISNIAFIISVPLLGIFILSPNLFFENKVSESQETEFRQIGVVADFVIFLLLLKGLWFLSTLYECYKYLKHNDSSFDVEMQNSRICR</sequence>
<dbReference type="EMBL" id="JAUCMV010000004">
    <property type="protein sequence ID" value="KAK0401652.1"/>
    <property type="molecule type" value="Genomic_DNA"/>
</dbReference>
<feature type="transmembrane region" description="Helical" evidence="1">
    <location>
        <begin position="43"/>
        <end position="63"/>
    </location>
</feature>
<keyword evidence="1" id="KW-0472">Membrane</keyword>
<dbReference type="EMBL" id="JAUCMV010000004">
    <property type="protein sequence ID" value="KAK0401656.1"/>
    <property type="molecule type" value="Genomic_DNA"/>
</dbReference>
<reference evidence="2" key="1">
    <citation type="submission" date="2023-06" db="EMBL/GenBank/DDBJ databases">
        <title>Genomic analysis of the entomopathogenic nematode Steinernema hermaphroditum.</title>
        <authorList>
            <person name="Schwarz E.M."/>
            <person name="Heppert J.K."/>
            <person name="Baniya A."/>
            <person name="Schwartz H.T."/>
            <person name="Tan C.-H."/>
            <person name="Antoshechkin I."/>
            <person name="Sternberg P.W."/>
            <person name="Goodrich-Blair H."/>
            <person name="Dillman A.R."/>
        </authorList>
    </citation>
    <scope>NUCLEOTIDE SEQUENCE</scope>
    <source>
        <strain evidence="2">PS9179</strain>
        <tissue evidence="2">Whole animal</tissue>
    </source>
</reference>
<keyword evidence="1" id="KW-1133">Transmembrane helix</keyword>
<feature type="transmembrane region" description="Helical" evidence="1">
    <location>
        <begin position="20"/>
        <end position="37"/>
    </location>
</feature>
<organism evidence="2 4">
    <name type="scientific">Steinernema hermaphroditum</name>
    <dbReference type="NCBI Taxonomy" id="289476"/>
    <lineage>
        <taxon>Eukaryota</taxon>
        <taxon>Metazoa</taxon>
        <taxon>Ecdysozoa</taxon>
        <taxon>Nematoda</taxon>
        <taxon>Chromadorea</taxon>
        <taxon>Rhabditida</taxon>
        <taxon>Tylenchina</taxon>
        <taxon>Panagrolaimomorpha</taxon>
        <taxon>Strongyloidoidea</taxon>
        <taxon>Steinernematidae</taxon>
        <taxon>Steinernema</taxon>
    </lineage>
</organism>
<dbReference type="AlphaFoldDB" id="A0AA39HBW1"/>
<accession>A0AA39HBW1</accession>
<protein>
    <submittedName>
        <fullName evidence="2">Uncharacterized protein</fullName>
    </submittedName>
</protein>
<keyword evidence="1" id="KW-0812">Transmembrane</keyword>
<comment type="caution">
    <text evidence="2">The sequence shown here is derived from an EMBL/GenBank/DDBJ whole genome shotgun (WGS) entry which is preliminary data.</text>
</comment>
<keyword evidence="4" id="KW-1185">Reference proteome</keyword>
<gene>
    <name evidence="2" type="ORF">QR680_015897</name>
    <name evidence="3" type="ORF">QR680_015900</name>
</gene>
<evidence type="ECO:0000313" key="3">
    <source>
        <dbReference type="EMBL" id="KAK0401656.1"/>
    </source>
</evidence>